<evidence type="ECO:0000313" key="1">
    <source>
        <dbReference type="EMBL" id="GAJ06358.1"/>
    </source>
</evidence>
<evidence type="ECO:0008006" key="2">
    <source>
        <dbReference type="Google" id="ProtNLM"/>
    </source>
</evidence>
<dbReference type="EMBL" id="BARW01029151">
    <property type="protein sequence ID" value="GAJ06358.1"/>
    <property type="molecule type" value="Genomic_DNA"/>
</dbReference>
<protein>
    <recommendedName>
        <fullName evidence="2">Bacterial repeat domain-containing protein</fullName>
    </recommendedName>
</protein>
<name>X1TLY8_9ZZZZ</name>
<proteinExistence type="predicted"/>
<comment type="caution">
    <text evidence="1">The sequence shown here is derived from an EMBL/GenBank/DDBJ whole genome shotgun (WGS) entry which is preliminary data.</text>
</comment>
<sequence length="120" mass="12663">PIPGAIIVDGTRYDWTETSKRLILTAGTHTFEVIVPSGWKFSRWESLGGDGWTAVELLDPLANPAVGVTAGPAFLRAYLVPPEEVPPPVEIGVPEIATAGLAIVDAALIGIYLAKVFGLI</sequence>
<organism evidence="1">
    <name type="scientific">marine sediment metagenome</name>
    <dbReference type="NCBI Taxonomy" id="412755"/>
    <lineage>
        <taxon>unclassified sequences</taxon>
        <taxon>metagenomes</taxon>
        <taxon>ecological metagenomes</taxon>
    </lineage>
</organism>
<dbReference type="AlphaFoldDB" id="X1TLY8"/>
<accession>X1TLY8</accession>
<feature type="non-terminal residue" evidence="1">
    <location>
        <position position="1"/>
    </location>
</feature>
<gene>
    <name evidence="1" type="ORF">S12H4_46919</name>
</gene>
<reference evidence="1" key="1">
    <citation type="journal article" date="2014" name="Front. Microbiol.">
        <title>High frequency of phylogenetically diverse reductive dehalogenase-homologous genes in deep subseafloor sedimentary metagenomes.</title>
        <authorList>
            <person name="Kawai M."/>
            <person name="Futagami T."/>
            <person name="Toyoda A."/>
            <person name="Takaki Y."/>
            <person name="Nishi S."/>
            <person name="Hori S."/>
            <person name="Arai W."/>
            <person name="Tsubouchi T."/>
            <person name="Morono Y."/>
            <person name="Uchiyama I."/>
            <person name="Ito T."/>
            <person name="Fujiyama A."/>
            <person name="Inagaki F."/>
            <person name="Takami H."/>
        </authorList>
    </citation>
    <scope>NUCLEOTIDE SEQUENCE</scope>
    <source>
        <strain evidence="1">Expedition CK06-06</strain>
    </source>
</reference>